<dbReference type="PANTHER" id="PTHR14256">
    <property type="entry name" value="NADH-UBIQUINONE OXIDOREDUCTASE MLRQ SUBUNIT"/>
    <property type="match status" value="1"/>
</dbReference>
<proteinExistence type="predicted"/>
<evidence type="ECO:0000313" key="3">
    <source>
        <dbReference type="Proteomes" id="UP001215280"/>
    </source>
</evidence>
<keyword evidence="1" id="KW-0812">Transmembrane</keyword>
<gene>
    <name evidence="2" type="ORF">DFH07DRAFT_485245</name>
</gene>
<keyword evidence="1" id="KW-0472">Membrane</keyword>
<organism evidence="2 3">
    <name type="scientific">Mycena maculata</name>
    <dbReference type="NCBI Taxonomy" id="230809"/>
    <lineage>
        <taxon>Eukaryota</taxon>
        <taxon>Fungi</taxon>
        <taxon>Dikarya</taxon>
        <taxon>Basidiomycota</taxon>
        <taxon>Agaricomycotina</taxon>
        <taxon>Agaricomycetes</taxon>
        <taxon>Agaricomycetidae</taxon>
        <taxon>Agaricales</taxon>
        <taxon>Marasmiineae</taxon>
        <taxon>Mycenaceae</taxon>
        <taxon>Mycena</taxon>
    </lineage>
</organism>
<name>A0AAD7NDV8_9AGAR</name>
<dbReference type="AlphaFoldDB" id="A0AAD7NDV8"/>
<accession>A0AAD7NDV8</accession>
<keyword evidence="3" id="KW-1185">Reference proteome</keyword>
<evidence type="ECO:0000313" key="2">
    <source>
        <dbReference type="EMBL" id="KAJ7755657.1"/>
    </source>
</evidence>
<protein>
    <submittedName>
        <fullName evidence="2">Uncharacterized protein</fullName>
    </submittedName>
</protein>
<feature type="transmembrane region" description="Helical" evidence="1">
    <location>
        <begin position="66"/>
        <end position="90"/>
    </location>
</feature>
<evidence type="ECO:0000256" key="1">
    <source>
        <dbReference type="SAM" id="Phobius"/>
    </source>
</evidence>
<dbReference type="PANTHER" id="PTHR14256:SF1">
    <property type="entry name" value="GEO09626P1"/>
    <property type="match status" value="1"/>
</dbReference>
<keyword evidence="1" id="KW-1133">Transmembrane helix</keyword>
<dbReference type="Pfam" id="PF06522">
    <property type="entry name" value="B12D"/>
    <property type="match status" value="1"/>
</dbReference>
<sequence length="135" mass="15551">MSYPTRTFLVCISRCVLQYKKTIVVFAAVVEARVEAWARVRDHSVSFRSIPPTTMSFMKRGLMKNWFAVEAVPIYVLVGGACAGASWYLYRLATGPSVIWTKNNPQPWQSIEQDQGTKLLEVNHKFDKHWKRDKL</sequence>
<dbReference type="Proteomes" id="UP001215280">
    <property type="component" value="Unassembled WGS sequence"/>
</dbReference>
<dbReference type="InterPro" id="IPR010530">
    <property type="entry name" value="B12D"/>
</dbReference>
<comment type="caution">
    <text evidence="2">The sequence shown here is derived from an EMBL/GenBank/DDBJ whole genome shotgun (WGS) entry which is preliminary data.</text>
</comment>
<dbReference type="EMBL" id="JARJLG010000063">
    <property type="protein sequence ID" value="KAJ7755657.1"/>
    <property type="molecule type" value="Genomic_DNA"/>
</dbReference>
<reference evidence="2" key="1">
    <citation type="submission" date="2023-03" db="EMBL/GenBank/DDBJ databases">
        <title>Massive genome expansion in bonnet fungi (Mycena s.s.) driven by repeated elements and novel gene families across ecological guilds.</title>
        <authorList>
            <consortium name="Lawrence Berkeley National Laboratory"/>
            <person name="Harder C.B."/>
            <person name="Miyauchi S."/>
            <person name="Viragh M."/>
            <person name="Kuo A."/>
            <person name="Thoen E."/>
            <person name="Andreopoulos B."/>
            <person name="Lu D."/>
            <person name="Skrede I."/>
            <person name="Drula E."/>
            <person name="Henrissat B."/>
            <person name="Morin E."/>
            <person name="Kohler A."/>
            <person name="Barry K."/>
            <person name="LaButti K."/>
            <person name="Morin E."/>
            <person name="Salamov A."/>
            <person name="Lipzen A."/>
            <person name="Mereny Z."/>
            <person name="Hegedus B."/>
            <person name="Baldrian P."/>
            <person name="Stursova M."/>
            <person name="Weitz H."/>
            <person name="Taylor A."/>
            <person name="Grigoriev I.V."/>
            <person name="Nagy L.G."/>
            <person name="Martin F."/>
            <person name="Kauserud H."/>
        </authorList>
    </citation>
    <scope>NUCLEOTIDE SEQUENCE</scope>
    <source>
        <strain evidence="2">CBHHK188m</strain>
    </source>
</reference>